<dbReference type="RefSeq" id="WP_045582145.1">
    <property type="nucleotide sequence ID" value="NZ_CP012401.1"/>
</dbReference>
<dbReference type="KEGG" id="ati:AL072_13345"/>
<reference evidence="11" key="1">
    <citation type="submission" date="2015-08" db="EMBL/GenBank/DDBJ databases">
        <title>Complete Genome Sequence of Azospirillum thiophilum BV-S.</title>
        <authorList>
            <person name="Fomenkov A."/>
            <person name="Vincze T."/>
            <person name="Grabovich M."/>
            <person name="Dubinina G."/>
            <person name="Orlova M."/>
            <person name="Belousova E."/>
            <person name="Roberts R.J."/>
        </authorList>
    </citation>
    <scope>NUCLEOTIDE SEQUENCE [LARGE SCALE GENOMIC DNA]</scope>
    <source>
        <strain evidence="11">BV-S</strain>
    </source>
</reference>
<dbReference type="Proteomes" id="UP000069935">
    <property type="component" value="Chromosome 1"/>
</dbReference>
<dbReference type="InterPro" id="IPR004089">
    <property type="entry name" value="MCPsignal_dom"/>
</dbReference>
<evidence type="ECO:0000256" key="4">
    <source>
        <dbReference type="ARBA" id="ARBA00029447"/>
    </source>
</evidence>
<dbReference type="GO" id="GO:0007165">
    <property type="term" value="P:signal transduction"/>
    <property type="evidence" value="ECO:0007669"/>
    <property type="project" value="UniProtKB-KW"/>
</dbReference>
<evidence type="ECO:0000259" key="7">
    <source>
        <dbReference type="PROSITE" id="PS50111"/>
    </source>
</evidence>
<protein>
    <submittedName>
        <fullName evidence="10">Chemotaxis protein</fullName>
    </submittedName>
</protein>
<dbReference type="Gene3D" id="1.10.287.950">
    <property type="entry name" value="Methyl-accepting chemotaxis protein"/>
    <property type="match status" value="1"/>
</dbReference>
<sequence>MAWISNITVKSRTFAAILTILVCTVGLGLFSLSKLSAINTEAEDVRDNWLPSIVAISRLYTTFDFYRTVEGGHLIASTDADMAREEQALSEIANRIETRRIDYEKLLVPGWETETYRKFMTSYQNYMKISREQLLPLSRNNDNAAAGALFRGASRDEFRISKDLLQSLVDFNATEGKRSADHGEEVYQSSKLWVAAILGLIVTVGIGAAWMIVATVLRPIEAITAVMGRLANRDMAVSIDGISRGDELGAMARAVQVFKDGLIEADRLARAEAAEQQAKARRTEVIERLLAGFETSSGTALRTVAAAASELDATAHSMSAMAQQTSTQATVVASAAEQTSANVQTVATATEEMASSIREIGSQISRSADIAGKAVNEATQTSNAVRSLAEAAQKIGEVVGLITDIASQTNLLALNATIEAARAGEAGKGFAVVASEVKSLAGQTAKATEEIASQIGAIQQTTQGVVTAITGIGSTISSINDITTGIAAAIEEQSAATTEISRNVQQAAAGTQEVTGSILQVTQAAGEAGNAAGQVLDAAGELSQQAERMRHDVETFLSNIKAA</sequence>
<keyword evidence="2" id="KW-1003">Cell membrane</keyword>
<dbReference type="PROSITE" id="PS50192">
    <property type="entry name" value="T_SNARE"/>
    <property type="match status" value="1"/>
</dbReference>
<evidence type="ECO:0000256" key="1">
    <source>
        <dbReference type="ARBA" id="ARBA00004429"/>
    </source>
</evidence>
<evidence type="ECO:0000259" key="8">
    <source>
        <dbReference type="PROSITE" id="PS50192"/>
    </source>
</evidence>
<evidence type="ECO:0000256" key="3">
    <source>
        <dbReference type="ARBA" id="ARBA00023224"/>
    </source>
</evidence>
<keyword evidence="6" id="KW-0812">Transmembrane</keyword>
<dbReference type="SMART" id="SM00283">
    <property type="entry name" value="MA"/>
    <property type="match status" value="1"/>
</dbReference>
<feature type="domain" description="T-SNARE coiled-coil homology" evidence="8">
    <location>
        <begin position="459"/>
        <end position="521"/>
    </location>
</feature>
<evidence type="ECO:0000256" key="6">
    <source>
        <dbReference type="SAM" id="Phobius"/>
    </source>
</evidence>
<evidence type="ECO:0000313" key="11">
    <source>
        <dbReference type="Proteomes" id="UP000069935"/>
    </source>
</evidence>
<dbReference type="InterPro" id="IPR000727">
    <property type="entry name" value="T_SNARE_dom"/>
</dbReference>
<feature type="transmembrane region" description="Helical" evidence="6">
    <location>
        <begin position="192"/>
        <end position="213"/>
    </location>
</feature>
<dbReference type="Pfam" id="PF00672">
    <property type="entry name" value="HAMP"/>
    <property type="match status" value="1"/>
</dbReference>
<reference evidence="10 11" key="2">
    <citation type="journal article" date="2016" name="Genome Announc.">
        <title>Complete Genome Sequence of a Strain of Azospirillum thiophilum Isolated from a Sulfide Spring.</title>
        <authorList>
            <person name="Fomenkov A."/>
            <person name="Vincze T."/>
            <person name="Grabovich M."/>
            <person name="Anton B.P."/>
            <person name="Dubinina G."/>
            <person name="Orlova M."/>
            <person name="Belousova E."/>
            <person name="Roberts R.J."/>
        </authorList>
    </citation>
    <scope>NUCLEOTIDE SEQUENCE [LARGE SCALE GENOMIC DNA]</scope>
    <source>
        <strain evidence="10 11">BV-S</strain>
    </source>
</reference>
<dbReference type="SUPFAM" id="SSF58104">
    <property type="entry name" value="Methyl-accepting chemotaxis protein (MCP) signaling domain"/>
    <property type="match status" value="1"/>
</dbReference>
<dbReference type="AlphaFoldDB" id="A0AAC9EXI2"/>
<comment type="subcellular location">
    <subcellularLocation>
        <location evidence="1">Cell inner membrane</location>
        <topology evidence="1">Multi-pass membrane protein</topology>
    </subcellularLocation>
</comment>
<evidence type="ECO:0000259" key="9">
    <source>
        <dbReference type="PROSITE" id="PS50885"/>
    </source>
</evidence>
<keyword evidence="6" id="KW-0472">Membrane</keyword>
<dbReference type="Gene3D" id="6.10.340.10">
    <property type="match status" value="1"/>
</dbReference>
<dbReference type="CDD" id="cd06225">
    <property type="entry name" value="HAMP"/>
    <property type="match status" value="1"/>
</dbReference>
<dbReference type="InterPro" id="IPR024478">
    <property type="entry name" value="HlyB_4HB_MCP"/>
</dbReference>
<accession>A0AAC9EXI2</accession>
<feature type="domain" description="Methyl-accepting transducer" evidence="7">
    <location>
        <begin position="307"/>
        <end position="543"/>
    </location>
</feature>
<keyword evidence="3 5" id="KW-0807">Transducer</keyword>
<comment type="similarity">
    <text evidence="4">Belongs to the methyl-accepting chemotaxis (MCP) protein family.</text>
</comment>
<gene>
    <name evidence="10" type="ORF">AL072_13345</name>
</gene>
<dbReference type="PROSITE" id="PS50885">
    <property type="entry name" value="HAMP"/>
    <property type="match status" value="1"/>
</dbReference>
<keyword evidence="11" id="KW-1185">Reference proteome</keyword>
<organism evidence="10 11">
    <name type="scientific">Azospirillum thiophilum</name>
    <dbReference type="NCBI Taxonomy" id="528244"/>
    <lineage>
        <taxon>Bacteria</taxon>
        <taxon>Pseudomonadati</taxon>
        <taxon>Pseudomonadota</taxon>
        <taxon>Alphaproteobacteria</taxon>
        <taxon>Rhodospirillales</taxon>
        <taxon>Azospirillaceae</taxon>
        <taxon>Azospirillum</taxon>
    </lineage>
</organism>
<feature type="transmembrane region" description="Helical" evidence="6">
    <location>
        <begin position="12"/>
        <end position="32"/>
    </location>
</feature>
<dbReference type="SMART" id="SM00304">
    <property type="entry name" value="HAMP"/>
    <property type="match status" value="1"/>
</dbReference>
<dbReference type="PROSITE" id="PS50111">
    <property type="entry name" value="CHEMOTAXIS_TRANSDUC_2"/>
    <property type="match status" value="1"/>
</dbReference>
<dbReference type="Pfam" id="PF00015">
    <property type="entry name" value="MCPsignal"/>
    <property type="match status" value="1"/>
</dbReference>
<dbReference type="Pfam" id="PF12729">
    <property type="entry name" value="4HB_MCP_1"/>
    <property type="match status" value="1"/>
</dbReference>
<dbReference type="GO" id="GO:0005886">
    <property type="term" value="C:plasma membrane"/>
    <property type="evidence" value="ECO:0007669"/>
    <property type="project" value="UniProtKB-SubCell"/>
</dbReference>
<evidence type="ECO:0000256" key="2">
    <source>
        <dbReference type="ARBA" id="ARBA00022519"/>
    </source>
</evidence>
<name>A0AAC9EXI2_9PROT</name>
<dbReference type="PANTHER" id="PTHR32089:SF112">
    <property type="entry name" value="LYSOZYME-LIKE PROTEIN-RELATED"/>
    <property type="match status" value="1"/>
</dbReference>
<dbReference type="PANTHER" id="PTHR32089">
    <property type="entry name" value="METHYL-ACCEPTING CHEMOTAXIS PROTEIN MCPB"/>
    <property type="match status" value="1"/>
</dbReference>
<dbReference type="EMBL" id="CP012401">
    <property type="protein sequence ID" value="ALG71737.1"/>
    <property type="molecule type" value="Genomic_DNA"/>
</dbReference>
<proteinExistence type="inferred from homology"/>
<evidence type="ECO:0000256" key="5">
    <source>
        <dbReference type="PROSITE-ProRule" id="PRU00284"/>
    </source>
</evidence>
<dbReference type="InterPro" id="IPR003660">
    <property type="entry name" value="HAMP_dom"/>
</dbReference>
<evidence type="ECO:0000313" key="10">
    <source>
        <dbReference type="EMBL" id="ALG71737.1"/>
    </source>
</evidence>
<keyword evidence="6" id="KW-1133">Transmembrane helix</keyword>
<feature type="domain" description="HAMP" evidence="9">
    <location>
        <begin position="214"/>
        <end position="267"/>
    </location>
</feature>
<keyword evidence="2" id="KW-0997">Cell inner membrane</keyword>